<dbReference type="GO" id="GO:0005524">
    <property type="term" value="F:ATP binding"/>
    <property type="evidence" value="ECO:0007669"/>
    <property type="project" value="UniProtKB-KW"/>
</dbReference>
<keyword evidence="3" id="KW-0808">Transferase</keyword>
<dbReference type="GO" id="GO:0005829">
    <property type="term" value="C:cytosol"/>
    <property type="evidence" value="ECO:0007669"/>
    <property type="project" value="TreeGrafter"/>
</dbReference>
<dbReference type="Gene3D" id="1.10.510.10">
    <property type="entry name" value="Transferase(Phosphotransferase) domain 1"/>
    <property type="match status" value="1"/>
</dbReference>
<evidence type="ECO:0000256" key="7">
    <source>
        <dbReference type="ARBA" id="ARBA00047899"/>
    </source>
</evidence>
<dbReference type="GO" id="GO:0004674">
    <property type="term" value="F:protein serine/threonine kinase activity"/>
    <property type="evidence" value="ECO:0007669"/>
    <property type="project" value="UniProtKB-EC"/>
</dbReference>
<dbReference type="EMBL" id="LSYV01000005">
    <property type="protein sequence ID" value="KXZ54543.1"/>
    <property type="molecule type" value="Genomic_DNA"/>
</dbReference>
<evidence type="ECO:0000256" key="9">
    <source>
        <dbReference type="SAM" id="MobiDB-lite"/>
    </source>
</evidence>
<keyword evidence="11" id="KW-1185">Reference proteome</keyword>
<dbReference type="PANTHER" id="PTHR12209:SF0">
    <property type="entry name" value="EKC_KEOPS COMPLEX SUBUNIT TP53RK"/>
    <property type="match status" value="1"/>
</dbReference>
<feature type="compositionally biased region" description="Low complexity" evidence="9">
    <location>
        <begin position="325"/>
        <end position="339"/>
    </location>
</feature>
<evidence type="ECO:0000256" key="2">
    <source>
        <dbReference type="ARBA" id="ARBA00012513"/>
    </source>
</evidence>
<reference evidence="11" key="1">
    <citation type="journal article" date="2016" name="Nat. Commun.">
        <title>The Gonium pectorale genome demonstrates co-option of cell cycle regulation during the evolution of multicellularity.</title>
        <authorList>
            <person name="Hanschen E.R."/>
            <person name="Marriage T.N."/>
            <person name="Ferris P.J."/>
            <person name="Hamaji T."/>
            <person name="Toyoda A."/>
            <person name="Fujiyama A."/>
            <person name="Neme R."/>
            <person name="Noguchi H."/>
            <person name="Minakuchi Y."/>
            <person name="Suzuki M."/>
            <person name="Kawai-Toyooka H."/>
            <person name="Smith D.R."/>
            <person name="Sparks H."/>
            <person name="Anderson J."/>
            <person name="Bakaric R."/>
            <person name="Luria V."/>
            <person name="Karger A."/>
            <person name="Kirschner M.W."/>
            <person name="Durand P.M."/>
            <person name="Michod R.E."/>
            <person name="Nozaki H."/>
            <person name="Olson B.J."/>
        </authorList>
    </citation>
    <scope>NUCLEOTIDE SEQUENCE [LARGE SCALE GENOMIC DNA]</scope>
    <source>
        <strain evidence="11">NIES-2863</strain>
    </source>
</reference>
<evidence type="ECO:0000256" key="3">
    <source>
        <dbReference type="ARBA" id="ARBA00022679"/>
    </source>
</evidence>
<evidence type="ECO:0000256" key="5">
    <source>
        <dbReference type="ARBA" id="ARBA00022777"/>
    </source>
</evidence>
<feature type="compositionally biased region" description="Gly residues" evidence="9">
    <location>
        <begin position="52"/>
        <end position="62"/>
    </location>
</feature>
<dbReference type="EC" id="2.7.11.1" evidence="2"/>
<keyword evidence="4" id="KW-0547">Nucleotide-binding</keyword>
<feature type="region of interest" description="Disordered" evidence="9">
    <location>
        <begin position="113"/>
        <end position="185"/>
    </location>
</feature>
<gene>
    <name evidence="10" type="ORF">GPECTOR_4g608</name>
</gene>
<comment type="caution">
    <text evidence="10">The sequence shown here is derived from an EMBL/GenBank/DDBJ whole genome shotgun (WGS) entry which is preliminary data.</text>
</comment>
<proteinExistence type="inferred from homology"/>
<comment type="catalytic activity">
    <reaction evidence="8">
        <text>L-seryl-[protein] + ATP = O-phospho-L-seryl-[protein] + ADP + H(+)</text>
        <dbReference type="Rhea" id="RHEA:17989"/>
        <dbReference type="Rhea" id="RHEA-COMP:9863"/>
        <dbReference type="Rhea" id="RHEA-COMP:11604"/>
        <dbReference type="ChEBI" id="CHEBI:15378"/>
        <dbReference type="ChEBI" id="CHEBI:29999"/>
        <dbReference type="ChEBI" id="CHEBI:30616"/>
        <dbReference type="ChEBI" id="CHEBI:83421"/>
        <dbReference type="ChEBI" id="CHEBI:456216"/>
        <dbReference type="EC" id="2.7.11.1"/>
    </reaction>
</comment>
<evidence type="ECO:0000256" key="4">
    <source>
        <dbReference type="ARBA" id="ARBA00022741"/>
    </source>
</evidence>
<dbReference type="STRING" id="33097.A0A150GXR3"/>
<dbReference type="PANTHER" id="PTHR12209">
    <property type="entry name" value="NON-SPECIFIC SERINE/THREONINE PROTEIN KINASE"/>
    <property type="match status" value="1"/>
</dbReference>
<organism evidence="10 11">
    <name type="scientific">Gonium pectorale</name>
    <name type="common">Green alga</name>
    <dbReference type="NCBI Taxonomy" id="33097"/>
    <lineage>
        <taxon>Eukaryota</taxon>
        <taxon>Viridiplantae</taxon>
        <taxon>Chlorophyta</taxon>
        <taxon>core chlorophytes</taxon>
        <taxon>Chlorophyceae</taxon>
        <taxon>CS clade</taxon>
        <taxon>Chlamydomonadales</taxon>
        <taxon>Volvocaceae</taxon>
        <taxon>Gonium</taxon>
    </lineage>
</organism>
<evidence type="ECO:0000313" key="11">
    <source>
        <dbReference type="Proteomes" id="UP000075714"/>
    </source>
</evidence>
<accession>A0A150GXR3</accession>
<dbReference type="AlphaFoldDB" id="A0A150GXR3"/>
<keyword evidence="5" id="KW-0418">Kinase</keyword>
<evidence type="ECO:0000313" key="10">
    <source>
        <dbReference type="EMBL" id="KXZ54543.1"/>
    </source>
</evidence>
<dbReference type="SUPFAM" id="SSF56112">
    <property type="entry name" value="Protein kinase-like (PK-like)"/>
    <property type="match status" value="1"/>
</dbReference>
<dbReference type="GO" id="GO:0000408">
    <property type="term" value="C:EKC/KEOPS complex"/>
    <property type="evidence" value="ECO:0007669"/>
    <property type="project" value="TreeGrafter"/>
</dbReference>
<protein>
    <recommendedName>
        <fullName evidence="2">non-specific serine/threonine protein kinase</fullName>
        <ecNumber evidence="2">2.7.11.1</ecNumber>
    </recommendedName>
</protein>
<sequence length="339" mass="33270">MSVHGETPQVAERGTTFLGRPAVVWTLGTSSGSKSGEGGERSHKRSRPTDAGGAGGADGAPGGVQQVARSMLRAHRLGVLVPIIYSADPATGTAVAEAVPGRRLAELMAEAAGAVPGTQAEEPSTAEPGKAAEAGGEAGAQEARAEAGGIPATAAEPAGAAAAATAPADAPAATGPSGKQAAAADLPPELSRAAAALGRSLASLHDGGQVHGALSGRAVLLREGDGAVVLTDFRRSYNSIVPLDKASDLAGLQAALAEEATAGAGAGSTAAAALAAQVYDALLATYRASSRYWSAVHNKIPEARAALARSQQAHATKRPRAEEPAANTTDAATGAPAAT</sequence>
<dbReference type="InterPro" id="IPR011009">
    <property type="entry name" value="Kinase-like_dom_sf"/>
</dbReference>
<comment type="catalytic activity">
    <reaction evidence="7">
        <text>L-threonyl-[protein] + ATP = O-phospho-L-threonyl-[protein] + ADP + H(+)</text>
        <dbReference type="Rhea" id="RHEA:46608"/>
        <dbReference type="Rhea" id="RHEA-COMP:11060"/>
        <dbReference type="Rhea" id="RHEA-COMP:11605"/>
        <dbReference type="ChEBI" id="CHEBI:15378"/>
        <dbReference type="ChEBI" id="CHEBI:30013"/>
        <dbReference type="ChEBI" id="CHEBI:30616"/>
        <dbReference type="ChEBI" id="CHEBI:61977"/>
        <dbReference type="ChEBI" id="CHEBI:456216"/>
        <dbReference type="EC" id="2.7.11.1"/>
    </reaction>
</comment>
<evidence type="ECO:0000256" key="6">
    <source>
        <dbReference type="ARBA" id="ARBA00022840"/>
    </source>
</evidence>
<dbReference type="OrthoDB" id="3399at2759"/>
<keyword evidence="6" id="KW-0067">ATP-binding</keyword>
<feature type="region of interest" description="Disordered" evidence="9">
    <location>
        <begin position="27"/>
        <end position="63"/>
    </location>
</feature>
<dbReference type="GO" id="GO:0005634">
    <property type="term" value="C:nucleus"/>
    <property type="evidence" value="ECO:0007669"/>
    <property type="project" value="TreeGrafter"/>
</dbReference>
<feature type="region of interest" description="Disordered" evidence="9">
    <location>
        <begin position="306"/>
        <end position="339"/>
    </location>
</feature>
<comment type="similarity">
    <text evidence="1">Belongs to the protein kinase superfamily. BUD32 family.</text>
</comment>
<evidence type="ECO:0000256" key="8">
    <source>
        <dbReference type="ARBA" id="ARBA00048679"/>
    </source>
</evidence>
<dbReference type="Proteomes" id="UP000075714">
    <property type="component" value="Unassembled WGS sequence"/>
</dbReference>
<evidence type="ECO:0000256" key="1">
    <source>
        <dbReference type="ARBA" id="ARBA00010630"/>
    </source>
</evidence>
<dbReference type="GO" id="GO:0070525">
    <property type="term" value="P:tRNA threonylcarbamoyladenosine metabolic process"/>
    <property type="evidence" value="ECO:0007669"/>
    <property type="project" value="TreeGrafter"/>
</dbReference>
<feature type="compositionally biased region" description="Low complexity" evidence="9">
    <location>
        <begin position="126"/>
        <end position="178"/>
    </location>
</feature>
<name>A0A150GXR3_GONPE</name>